<name>A0AB37YXV3_9BACI</name>
<evidence type="ECO:0000256" key="1">
    <source>
        <dbReference type="SAM" id="MobiDB-lite"/>
    </source>
</evidence>
<feature type="region of interest" description="Disordered" evidence="1">
    <location>
        <begin position="1"/>
        <end position="44"/>
    </location>
</feature>
<dbReference type="RefSeq" id="WP_088107381.1">
    <property type="nucleotide sequence ID" value="NZ_FMBG01000021.1"/>
</dbReference>
<dbReference type="AlphaFoldDB" id="A0AB37YXV3"/>
<reference evidence="2 3" key="1">
    <citation type="submission" date="2016-08" db="EMBL/GenBank/DDBJ databases">
        <authorList>
            <person name="Loux V."/>
            <person name="Rue O."/>
        </authorList>
    </citation>
    <scope>NUCLEOTIDE SEQUENCE [LARGE SCALE GENOMIC DNA]</scope>
    <source>
        <strain evidence="2 3">WSBC_10311</strain>
    </source>
</reference>
<protein>
    <submittedName>
        <fullName evidence="2">U4R1J3 (Uncharacterized protein)</fullName>
    </submittedName>
</protein>
<dbReference type="EMBL" id="FMBG01000021">
    <property type="protein sequence ID" value="SCC59648.1"/>
    <property type="molecule type" value="Genomic_DNA"/>
</dbReference>
<evidence type="ECO:0000313" key="3">
    <source>
        <dbReference type="Proteomes" id="UP000195728"/>
    </source>
</evidence>
<sequence length="417" mass="48063">MSDNDKQKHTKMESSQGSFNTEGSKGTEVKRNEVKIKGDSKGKSSTIKIPKGDLLEYRIKRLLFHMGYFPKTNVFIKSSIDDGADPITDLDVYGISVLNNFSTKTLWADCKSGSVRVHERISWIKGVKEEANIDEVLFVAPNVRTTVKQYAGKSNIRILDVNLIERLEGNYNIAFNDWKGSWNPYEQLGYLNKLSNINVPTIGLYKKIAKFISTDFWVFDCYSQLKKTITGIKDLYLGYGVHSDPEVKRIIKMAIYELITLLTSAVLTIVKETLYFKDEEKKEIIFDALSSGDIPNKKRKEIFDAAFRYAYSMIKRSKPDIEIPVEMPVINITPPNYAPILFELILRINKYPNQYTDVLRFIDISLMEYELQSKPLDRLYLNKIFNNNDELIRGVKTILHFVCEITDIPRSFFMVLE</sequence>
<evidence type="ECO:0000313" key="2">
    <source>
        <dbReference type="EMBL" id="SCC59648.1"/>
    </source>
</evidence>
<feature type="compositionally biased region" description="Basic and acidic residues" evidence="1">
    <location>
        <begin position="1"/>
        <end position="12"/>
    </location>
</feature>
<organism evidence="2 3">
    <name type="scientific">Bacillus wiedmannii</name>
    <dbReference type="NCBI Taxonomy" id="1890302"/>
    <lineage>
        <taxon>Bacteria</taxon>
        <taxon>Bacillati</taxon>
        <taxon>Bacillota</taxon>
        <taxon>Bacilli</taxon>
        <taxon>Bacillales</taxon>
        <taxon>Bacillaceae</taxon>
        <taxon>Bacillus</taxon>
        <taxon>Bacillus cereus group</taxon>
    </lineage>
</organism>
<feature type="compositionally biased region" description="Polar residues" evidence="1">
    <location>
        <begin position="13"/>
        <end position="24"/>
    </location>
</feature>
<dbReference type="Proteomes" id="UP000195728">
    <property type="component" value="Unassembled WGS sequence"/>
</dbReference>
<feature type="compositionally biased region" description="Basic and acidic residues" evidence="1">
    <location>
        <begin position="25"/>
        <end position="42"/>
    </location>
</feature>
<comment type="caution">
    <text evidence="2">The sequence shown here is derived from an EMBL/GenBank/DDBJ whole genome shotgun (WGS) entry which is preliminary data.</text>
</comment>
<accession>A0AB37YXV3</accession>
<gene>
    <name evidence="2" type="ORF">BC10311_04848</name>
</gene>
<proteinExistence type="predicted"/>